<feature type="compositionally biased region" description="Basic and acidic residues" evidence="1">
    <location>
        <begin position="85"/>
        <end position="109"/>
    </location>
</feature>
<dbReference type="EMBL" id="AEYH02002016">
    <property type="protein sequence ID" value="KFG44018.1"/>
    <property type="molecule type" value="Genomic_DNA"/>
</dbReference>
<dbReference type="VEuPathDB" id="ToxoDB:TGFOU_236520A"/>
<accession>A0A086KI00</accession>
<evidence type="ECO:0000256" key="1">
    <source>
        <dbReference type="SAM" id="MobiDB-lite"/>
    </source>
</evidence>
<name>A0A086KI00_TOXGO</name>
<reference evidence="2 3" key="1">
    <citation type="submission" date="2014-07" db="EMBL/GenBank/DDBJ databases">
        <authorList>
            <person name="Sibley D."/>
            <person name="Venepally P."/>
            <person name="Karamycheva S."/>
            <person name="Hadjithomas M."/>
            <person name="Khan A."/>
            <person name="Brunk B."/>
            <person name="Roos D."/>
            <person name="Caler E."/>
            <person name="Lorenzi H."/>
        </authorList>
    </citation>
    <scope>NUCLEOTIDE SEQUENCE [LARGE SCALE GENOMIC DNA]</scope>
    <source>
        <strain evidence="2 3">FOU</strain>
    </source>
</reference>
<evidence type="ECO:0000313" key="2">
    <source>
        <dbReference type="EMBL" id="KFG44018.1"/>
    </source>
</evidence>
<evidence type="ECO:0000313" key="3">
    <source>
        <dbReference type="Proteomes" id="UP000028838"/>
    </source>
</evidence>
<feature type="region of interest" description="Disordered" evidence="1">
    <location>
        <begin position="43"/>
        <end position="109"/>
    </location>
</feature>
<proteinExistence type="predicted"/>
<comment type="caution">
    <text evidence="2">The sequence shown here is derived from an EMBL/GenBank/DDBJ whole genome shotgun (WGS) entry which is preliminary data.</text>
</comment>
<dbReference type="Proteomes" id="UP000028838">
    <property type="component" value="Unassembled WGS sequence"/>
</dbReference>
<feature type="region of interest" description="Disordered" evidence="1">
    <location>
        <begin position="1"/>
        <end position="28"/>
    </location>
</feature>
<protein>
    <submittedName>
        <fullName evidence="2">Uncharacterized protein</fullName>
    </submittedName>
</protein>
<feature type="compositionally biased region" description="Basic and acidic residues" evidence="1">
    <location>
        <begin position="68"/>
        <end position="77"/>
    </location>
</feature>
<gene>
    <name evidence="2" type="ORF">TGFOU_236520A</name>
</gene>
<dbReference type="AlphaFoldDB" id="A0A086KI00"/>
<sequence length="109" mass="12382">MASGDVNIQTEKEVPPPLKSGIGEPKKTGYKFPHVFFPYKSRYRSPHRRKCRDSAEMRQGLRASVRRGGRELRDHFLSRLQPAAGDEKGGEKSISRVKESTQDVQRRSG</sequence>
<organism evidence="2 3">
    <name type="scientific">Toxoplasma gondii FOU</name>
    <dbReference type="NCBI Taxonomy" id="943167"/>
    <lineage>
        <taxon>Eukaryota</taxon>
        <taxon>Sar</taxon>
        <taxon>Alveolata</taxon>
        <taxon>Apicomplexa</taxon>
        <taxon>Conoidasida</taxon>
        <taxon>Coccidia</taxon>
        <taxon>Eucoccidiorida</taxon>
        <taxon>Eimeriorina</taxon>
        <taxon>Sarcocystidae</taxon>
        <taxon>Toxoplasma</taxon>
    </lineage>
</organism>